<dbReference type="Pfam" id="PF00441">
    <property type="entry name" value="Acyl-CoA_dh_1"/>
    <property type="match status" value="1"/>
</dbReference>
<evidence type="ECO:0000256" key="12">
    <source>
        <dbReference type="ARBA" id="ARBA00049493"/>
    </source>
</evidence>
<dbReference type="PROSITE" id="PS00073">
    <property type="entry name" value="ACYL_COA_DH_2"/>
    <property type="match status" value="1"/>
</dbReference>
<comment type="catalytic activity">
    <reaction evidence="12">
        <text>glutaryl-CoA + oxidized [electron-transfer flavoprotein] + 2 H(+) = (2E)-butenoyl-CoA + reduced [electron-transfer flavoprotein] + CO2</text>
        <dbReference type="Rhea" id="RHEA:13389"/>
        <dbReference type="Rhea" id="RHEA-COMP:10685"/>
        <dbReference type="Rhea" id="RHEA-COMP:10686"/>
        <dbReference type="ChEBI" id="CHEBI:15378"/>
        <dbReference type="ChEBI" id="CHEBI:16526"/>
        <dbReference type="ChEBI" id="CHEBI:57332"/>
        <dbReference type="ChEBI" id="CHEBI:57378"/>
        <dbReference type="ChEBI" id="CHEBI:57692"/>
        <dbReference type="ChEBI" id="CHEBI:58307"/>
        <dbReference type="EC" id="1.3.8.6"/>
    </reaction>
</comment>
<comment type="subcellular location">
    <subcellularLocation>
        <location evidence="2">Mitochondrion matrix</location>
    </subcellularLocation>
</comment>
<dbReference type="InterPro" id="IPR009100">
    <property type="entry name" value="AcylCoA_DH/oxidase_NM_dom_sf"/>
</dbReference>
<dbReference type="SUPFAM" id="SSF56645">
    <property type="entry name" value="Acyl-CoA dehydrogenase NM domain-like"/>
    <property type="match status" value="1"/>
</dbReference>
<dbReference type="FunFam" id="1.10.540.10:FF:000026">
    <property type="entry name" value="Acyl-CoA dehydrogenase medium chain"/>
    <property type="match status" value="1"/>
</dbReference>
<dbReference type="EMBL" id="UINC01002123">
    <property type="protein sequence ID" value="SUZ93169.1"/>
    <property type="molecule type" value="Genomic_DNA"/>
</dbReference>
<dbReference type="GO" id="GO:0046949">
    <property type="term" value="P:fatty-acyl-CoA biosynthetic process"/>
    <property type="evidence" value="ECO:0007669"/>
    <property type="project" value="TreeGrafter"/>
</dbReference>
<feature type="domain" description="Acyl-CoA oxidase/dehydrogenase middle" evidence="14">
    <location>
        <begin position="132"/>
        <end position="222"/>
    </location>
</feature>
<dbReference type="PANTHER" id="PTHR42807:SF1">
    <property type="entry name" value="GLUTARYL-COA DEHYDROGENASE, MITOCHONDRIAL"/>
    <property type="match status" value="1"/>
</dbReference>
<gene>
    <name evidence="16" type="ORF">METZ01_LOCUS46023</name>
</gene>
<keyword evidence="5" id="KW-0274">FAD</keyword>
<keyword evidence="7" id="KW-0560">Oxidoreductase</keyword>
<protein>
    <recommendedName>
        <fullName evidence="11">glutaryl-CoA dehydrogenase (ETF)</fullName>
        <ecNumber evidence="11">1.3.8.6</ecNumber>
    </recommendedName>
</protein>
<evidence type="ECO:0000256" key="5">
    <source>
        <dbReference type="ARBA" id="ARBA00022827"/>
    </source>
</evidence>
<evidence type="ECO:0000256" key="3">
    <source>
        <dbReference type="ARBA" id="ARBA00009347"/>
    </source>
</evidence>
<dbReference type="GO" id="GO:0050660">
    <property type="term" value="F:flavin adenine dinucleotide binding"/>
    <property type="evidence" value="ECO:0007669"/>
    <property type="project" value="InterPro"/>
</dbReference>
<organism evidence="16">
    <name type="scientific">marine metagenome</name>
    <dbReference type="NCBI Taxonomy" id="408172"/>
    <lineage>
        <taxon>unclassified sequences</taxon>
        <taxon>metagenomes</taxon>
        <taxon>ecological metagenomes</taxon>
    </lineage>
</organism>
<evidence type="ECO:0000256" key="2">
    <source>
        <dbReference type="ARBA" id="ARBA00004305"/>
    </source>
</evidence>
<reference evidence="16" key="1">
    <citation type="submission" date="2018-05" db="EMBL/GenBank/DDBJ databases">
        <authorList>
            <person name="Lanie J.A."/>
            <person name="Ng W.-L."/>
            <person name="Kazmierczak K.M."/>
            <person name="Andrzejewski T.M."/>
            <person name="Davidsen T.M."/>
            <person name="Wayne K.J."/>
            <person name="Tettelin H."/>
            <person name="Glass J.I."/>
            <person name="Rusch D."/>
            <person name="Podicherti R."/>
            <person name="Tsui H.-C.T."/>
            <person name="Winkler M.E."/>
        </authorList>
    </citation>
    <scope>NUCLEOTIDE SEQUENCE</scope>
</reference>
<evidence type="ECO:0000313" key="16">
    <source>
        <dbReference type="EMBL" id="SUZ93169.1"/>
    </source>
</evidence>
<evidence type="ECO:0000256" key="10">
    <source>
        <dbReference type="ARBA" id="ARBA00037927"/>
    </source>
</evidence>
<keyword evidence="8" id="KW-0496">Mitochondrion</keyword>
<dbReference type="Pfam" id="PF02771">
    <property type="entry name" value="Acyl-CoA_dh_N"/>
    <property type="match status" value="1"/>
</dbReference>
<dbReference type="Gene3D" id="1.10.540.10">
    <property type="entry name" value="Acyl-CoA dehydrogenase/oxidase, N-terminal domain"/>
    <property type="match status" value="1"/>
</dbReference>
<evidence type="ECO:0000256" key="1">
    <source>
        <dbReference type="ARBA" id="ARBA00001974"/>
    </source>
</evidence>
<dbReference type="Gene3D" id="2.40.110.10">
    <property type="entry name" value="Butyryl-CoA Dehydrogenase, subunit A, domain 2"/>
    <property type="match status" value="1"/>
</dbReference>
<comment type="pathway">
    <text evidence="10">Amino-acid metabolism; tryptophan metabolism.</text>
</comment>
<sequence length="390" mass="42667">MADFEGVDYYALDGLLSDEQKLVRDTVREFVNDKILPVIDEHQREGTFPVEALPGMAAMGLLGANLEGYGLPGLDNISYGLILQELERGDSGLRSFVSVQGALCMYPIWRYGSEAQKQQWLPAMGRGDVIACFGLTEPDAGSDPGAMRTCAEFDGDEWVLNGVKYWITNGTIAQLAIVWAKTDKGIRGFLVPTDTPGFSANKVTGKYSLRVSDTAELVLQDCRISADNVLPDAEGLKGPLTCLNQARYGISWGAVGAAMACYDEALRYAKNRIAFGRPVAATQLMQELLVECVTEITKAQLMCLRLGQLKEAGTVTPQQVSMAKRNNVLMALNTARTCREILGGNGILDDYQSFRHMVNLESVYTYEGTHQIHTLIVGHDITGYPAFGER</sequence>
<dbReference type="InterPro" id="IPR046373">
    <property type="entry name" value="Acyl-CoA_Oxase/DH_mid-dom_sf"/>
</dbReference>
<evidence type="ECO:0000256" key="8">
    <source>
        <dbReference type="ARBA" id="ARBA00023128"/>
    </source>
</evidence>
<dbReference type="Pfam" id="PF02770">
    <property type="entry name" value="Acyl-CoA_dh_M"/>
    <property type="match status" value="1"/>
</dbReference>
<evidence type="ECO:0000256" key="4">
    <source>
        <dbReference type="ARBA" id="ARBA00022630"/>
    </source>
</evidence>
<evidence type="ECO:0000259" key="15">
    <source>
        <dbReference type="Pfam" id="PF02771"/>
    </source>
</evidence>
<evidence type="ECO:0000256" key="9">
    <source>
        <dbReference type="ARBA" id="ARBA00037899"/>
    </source>
</evidence>
<evidence type="ECO:0000259" key="14">
    <source>
        <dbReference type="Pfam" id="PF02770"/>
    </source>
</evidence>
<dbReference type="GO" id="GO:0033539">
    <property type="term" value="P:fatty acid beta-oxidation using acyl-CoA dehydrogenase"/>
    <property type="evidence" value="ECO:0007669"/>
    <property type="project" value="TreeGrafter"/>
</dbReference>
<dbReference type="Gene3D" id="1.20.140.10">
    <property type="entry name" value="Butyryl-CoA Dehydrogenase, subunit A, domain 3"/>
    <property type="match status" value="1"/>
</dbReference>
<evidence type="ECO:0000256" key="7">
    <source>
        <dbReference type="ARBA" id="ARBA00023002"/>
    </source>
</evidence>
<comment type="similarity">
    <text evidence="3">Belongs to the acyl-CoA dehydrogenase family.</text>
</comment>
<dbReference type="AlphaFoldDB" id="A0A381RQ25"/>
<keyword evidence="4" id="KW-0285">Flavoprotein</keyword>
<dbReference type="InterPro" id="IPR052033">
    <property type="entry name" value="Glutaryl-CoA_DH_mitochondrial"/>
</dbReference>
<comment type="pathway">
    <text evidence="9">Amino-acid metabolism; lysine degradation.</text>
</comment>
<dbReference type="InterPro" id="IPR006089">
    <property type="entry name" value="Acyl-CoA_DH_CS"/>
</dbReference>
<comment type="cofactor">
    <cofactor evidence="1">
        <name>FAD</name>
        <dbReference type="ChEBI" id="CHEBI:57692"/>
    </cofactor>
</comment>
<dbReference type="InterPro" id="IPR037069">
    <property type="entry name" value="AcylCoA_DH/ox_N_sf"/>
</dbReference>
<evidence type="ECO:0000256" key="11">
    <source>
        <dbReference type="ARBA" id="ARBA00039033"/>
    </source>
</evidence>
<feature type="domain" description="Acyl-CoA dehydrogenase/oxidase C-terminal" evidence="13">
    <location>
        <begin position="234"/>
        <end position="379"/>
    </location>
</feature>
<dbReference type="PANTHER" id="PTHR42807">
    <property type="entry name" value="GLUTARYL-COA DEHYDROGENASE, MITOCHONDRIAL"/>
    <property type="match status" value="1"/>
</dbReference>
<dbReference type="GO" id="GO:0005759">
    <property type="term" value="C:mitochondrial matrix"/>
    <property type="evidence" value="ECO:0007669"/>
    <property type="project" value="UniProtKB-SubCell"/>
</dbReference>
<dbReference type="EC" id="1.3.8.6" evidence="11"/>
<accession>A0A381RQ25</accession>
<dbReference type="PROSITE" id="PS00072">
    <property type="entry name" value="ACYL_COA_DH_1"/>
    <property type="match status" value="1"/>
</dbReference>
<dbReference type="InterPro" id="IPR036250">
    <property type="entry name" value="AcylCo_DH-like_C"/>
</dbReference>
<dbReference type="GO" id="GO:0000062">
    <property type="term" value="F:fatty-acyl-CoA binding"/>
    <property type="evidence" value="ECO:0007669"/>
    <property type="project" value="TreeGrafter"/>
</dbReference>
<evidence type="ECO:0000256" key="6">
    <source>
        <dbReference type="ARBA" id="ARBA00022946"/>
    </source>
</evidence>
<keyword evidence="6" id="KW-0809">Transit peptide</keyword>
<dbReference type="FunFam" id="2.40.110.10:FF:000002">
    <property type="entry name" value="Acyl-CoA dehydrogenase fadE12"/>
    <property type="match status" value="1"/>
</dbReference>
<dbReference type="InterPro" id="IPR013786">
    <property type="entry name" value="AcylCoA_DH/ox_N"/>
</dbReference>
<name>A0A381RQ25_9ZZZZ</name>
<dbReference type="SUPFAM" id="SSF47203">
    <property type="entry name" value="Acyl-CoA dehydrogenase C-terminal domain-like"/>
    <property type="match status" value="1"/>
</dbReference>
<feature type="domain" description="Acyl-CoA dehydrogenase/oxidase N-terminal" evidence="15">
    <location>
        <begin position="17"/>
        <end position="128"/>
    </location>
</feature>
<dbReference type="InterPro" id="IPR006091">
    <property type="entry name" value="Acyl-CoA_Oxase/DH_mid-dom"/>
</dbReference>
<dbReference type="GO" id="GO:0004361">
    <property type="term" value="F:glutaryl-CoA dehydrogenase activity"/>
    <property type="evidence" value="ECO:0007669"/>
    <property type="project" value="UniProtKB-EC"/>
</dbReference>
<evidence type="ECO:0000259" key="13">
    <source>
        <dbReference type="Pfam" id="PF00441"/>
    </source>
</evidence>
<proteinExistence type="inferred from homology"/>
<dbReference type="InterPro" id="IPR009075">
    <property type="entry name" value="AcylCo_DH/oxidase_C"/>
</dbReference>